<protein>
    <submittedName>
        <fullName evidence="1">Uncharacterized protein</fullName>
    </submittedName>
</protein>
<dbReference type="Proteomes" id="UP000696280">
    <property type="component" value="Unassembled WGS sequence"/>
</dbReference>
<gene>
    <name evidence="1" type="ORF">HYFRA_00010879</name>
</gene>
<dbReference type="EMBL" id="CAJVRL010000054">
    <property type="protein sequence ID" value="CAG8953918.1"/>
    <property type="molecule type" value="Genomic_DNA"/>
</dbReference>
<evidence type="ECO:0000313" key="1">
    <source>
        <dbReference type="EMBL" id="CAG8953918.1"/>
    </source>
</evidence>
<organism evidence="1 2">
    <name type="scientific">Hymenoscyphus fraxineus</name>
    <dbReference type="NCBI Taxonomy" id="746836"/>
    <lineage>
        <taxon>Eukaryota</taxon>
        <taxon>Fungi</taxon>
        <taxon>Dikarya</taxon>
        <taxon>Ascomycota</taxon>
        <taxon>Pezizomycotina</taxon>
        <taxon>Leotiomycetes</taxon>
        <taxon>Helotiales</taxon>
        <taxon>Helotiaceae</taxon>
        <taxon>Hymenoscyphus</taxon>
    </lineage>
</organism>
<dbReference type="AlphaFoldDB" id="A0A9N9PSY2"/>
<sequence length="68" mass="7752">MLNAITLPLKPSFVDGTTRDYSNAWCYISFNSASNVGFERANQTRQANTLFISEHGQYLMIMTAMQKR</sequence>
<name>A0A9N9PSY2_9HELO</name>
<keyword evidence="2" id="KW-1185">Reference proteome</keyword>
<accession>A0A9N9PSY2</accession>
<reference evidence="1" key="1">
    <citation type="submission" date="2021-07" db="EMBL/GenBank/DDBJ databases">
        <authorList>
            <person name="Durling M."/>
        </authorList>
    </citation>
    <scope>NUCLEOTIDE SEQUENCE</scope>
</reference>
<proteinExistence type="predicted"/>
<evidence type="ECO:0000313" key="2">
    <source>
        <dbReference type="Proteomes" id="UP000696280"/>
    </source>
</evidence>
<comment type="caution">
    <text evidence="1">The sequence shown here is derived from an EMBL/GenBank/DDBJ whole genome shotgun (WGS) entry which is preliminary data.</text>
</comment>